<keyword evidence="1" id="KW-1133">Transmembrane helix</keyword>
<evidence type="ECO:0000313" key="3">
    <source>
        <dbReference type="EMBL" id="GAA0510412.1"/>
    </source>
</evidence>
<proteinExistence type="predicted"/>
<dbReference type="PANTHER" id="PTHR46663:SF2">
    <property type="entry name" value="GGDEF DOMAIN-CONTAINING PROTEIN"/>
    <property type="match status" value="1"/>
</dbReference>
<protein>
    <recommendedName>
        <fullName evidence="2">GGDEF domain-containing protein</fullName>
    </recommendedName>
</protein>
<keyword evidence="1" id="KW-0472">Membrane</keyword>
<dbReference type="InterPro" id="IPR043128">
    <property type="entry name" value="Rev_trsase/Diguanyl_cyclase"/>
</dbReference>
<dbReference type="NCBIfam" id="TIGR00254">
    <property type="entry name" value="GGDEF"/>
    <property type="match status" value="1"/>
</dbReference>
<comment type="caution">
    <text evidence="3">The sequence shown here is derived from an EMBL/GenBank/DDBJ whole genome shotgun (WGS) entry which is preliminary data.</text>
</comment>
<evidence type="ECO:0000259" key="2">
    <source>
        <dbReference type="PROSITE" id="PS50887"/>
    </source>
</evidence>
<feature type="transmembrane region" description="Helical" evidence="1">
    <location>
        <begin position="285"/>
        <end position="302"/>
    </location>
</feature>
<feature type="transmembrane region" description="Helical" evidence="1">
    <location>
        <begin position="162"/>
        <end position="183"/>
    </location>
</feature>
<feature type="transmembrane region" description="Helical" evidence="1">
    <location>
        <begin position="12"/>
        <end position="32"/>
    </location>
</feature>
<accession>A0ABP3LZK0</accession>
<dbReference type="PANTHER" id="PTHR46663">
    <property type="entry name" value="DIGUANYLATE CYCLASE DGCT-RELATED"/>
    <property type="match status" value="1"/>
</dbReference>
<dbReference type="RefSeq" id="WP_343757920.1">
    <property type="nucleotide sequence ID" value="NZ_BAAADB010000014.1"/>
</dbReference>
<dbReference type="PROSITE" id="PS50887">
    <property type="entry name" value="GGDEF"/>
    <property type="match status" value="1"/>
</dbReference>
<dbReference type="InterPro" id="IPR052163">
    <property type="entry name" value="DGC-Regulatory_Protein"/>
</dbReference>
<feature type="transmembrane region" description="Helical" evidence="1">
    <location>
        <begin position="190"/>
        <end position="212"/>
    </location>
</feature>
<feature type="transmembrane region" description="Helical" evidence="1">
    <location>
        <begin position="133"/>
        <end position="150"/>
    </location>
</feature>
<feature type="transmembrane region" description="Helical" evidence="1">
    <location>
        <begin position="72"/>
        <end position="95"/>
    </location>
</feature>
<feature type="transmembrane region" description="Helical" evidence="1">
    <location>
        <begin position="38"/>
        <end position="60"/>
    </location>
</feature>
<dbReference type="Pfam" id="PF00990">
    <property type="entry name" value="GGDEF"/>
    <property type="match status" value="1"/>
</dbReference>
<keyword evidence="1" id="KW-0812">Transmembrane</keyword>
<dbReference type="SMART" id="SM00267">
    <property type="entry name" value="GGDEF"/>
    <property type="match status" value="1"/>
</dbReference>
<sequence length="505" mass="54865">MTVHPPLLTARWWGVGVVTALLLCTAVLTLLLTGRPGAAVYGSGLVRVLALTLLAAAAARAPAALRPMFRRLLAATLTYVTAETVFIFTSPSLLISTGQPSFADALYLLFYPLVLWALRPLRIGRQLPLMPQLNILATTLTIVLPLYVLLARQLPGQQVSWWMGALYPALDAWVLSTLLALLFTRRRLPLVALPVLTGVLLVVLGDLAYLILSSRGMYSPLHPVTALWTSAMAAFGLSALRVLTAGTDPAWNRPIWVPRLVQLGPYVALGVAVLTWVLVSDGGTVEQVAFSGIMALTALLLARQELLGVRQRRLTARLRAAARALQGSRRDLWRQLHTDDLTGLPNRRACLDRLDSWLAQHPGRTDVGVLFLDLDGFKNVNDRYGHAAGDEVLRVTGQRLAGLATREQELLPARLSGDEFALVFLGSPERGESLARQVGTLITRPIDLPDGQTLTTAGSLGQMHSRQVAGVTTSALLSGADHAMYRVKRERKGERAAEHTPTLFD</sequence>
<feature type="transmembrane region" description="Helical" evidence="1">
    <location>
        <begin position="101"/>
        <end position="121"/>
    </location>
</feature>
<feature type="transmembrane region" description="Helical" evidence="1">
    <location>
        <begin position="256"/>
        <end position="279"/>
    </location>
</feature>
<organism evidence="3 4">
    <name type="scientific">Deinococcus depolymerans</name>
    <dbReference type="NCBI Taxonomy" id="392408"/>
    <lineage>
        <taxon>Bacteria</taxon>
        <taxon>Thermotogati</taxon>
        <taxon>Deinococcota</taxon>
        <taxon>Deinococci</taxon>
        <taxon>Deinococcales</taxon>
        <taxon>Deinococcaceae</taxon>
        <taxon>Deinococcus</taxon>
    </lineage>
</organism>
<keyword evidence="4" id="KW-1185">Reference proteome</keyword>
<gene>
    <name evidence="3" type="ORF">GCM10008937_17850</name>
</gene>
<feature type="transmembrane region" description="Helical" evidence="1">
    <location>
        <begin position="224"/>
        <end position="244"/>
    </location>
</feature>
<dbReference type="InterPro" id="IPR029787">
    <property type="entry name" value="Nucleotide_cyclase"/>
</dbReference>
<dbReference type="Gene3D" id="3.30.70.270">
    <property type="match status" value="1"/>
</dbReference>
<dbReference type="SUPFAM" id="SSF55073">
    <property type="entry name" value="Nucleotide cyclase"/>
    <property type="match status" value="1"/>
</dbReference>
<name>A0ABP3LZK0_9DEIO</name>
<dbReference type="EMBL" id="BAAADB010000014">
    <property type="protein sequence ID" value="GAA0510412.1"/>
    <property type="molecule type" value="Genomic_DNA"/>
</dbReference>
<dbReference type="InterPro" id="IPR000160">
    <property type="entry name" value="GGDEF_dom"/>
</dbReference>
<reference evidence="4" key="1">
    <citation type="journal article" date="2019" name="Int. J. Syst. Evol. Microbiol.">
        <title>The Global Catalogue of Microorganisms (GCM) 10K type strain sequencing project: providing services to taxonomists for standard genome sequencing and annotation.</title>
        <authorList>
            <consortium name="The Broad Institute Genomics Platform"/>
            <consortium name="The Broad Institute Genome Sequencing Center for Infectious Disease"/>
            <person name="Wu L."/>
            <person name="Ma J."/>
        </authorList>
    </citation>
    <scope>NUCLEOTIDE SEQUENCE [LARGE SCALE GENOMIC DNA]</scope>
    <source>
        <strain evidence="4">JCM 14368</strain>
    </source>
</reference>
<feature type="domain" description="GGDEF" evidence="2">
    <location>
        <begin position="365"/>
        <end position="500"/>
    </location>
</feature>
<dbReference type="Proteomes" id="UP001500191">
    <property type="component" value="Unassembled WGS sequence"/>
</dbReference>
<evidence type="ECO:0000313" key="4">
    <source>
        <dbReference type="Proteomes" id="UP001500191"/>
    </source>
</evidence>
<evidence type="ECO:0000256" key="1">
    <source>
        <dbReference type="SAM" id="Phobius"/>
    </source>
</evidence>
<dbReference type="CDD" id="cd01949">
    <property type="entry name" value="GGDEF"/>
    <property type="match status" value="1"/>
</dbReference>